<dbReference type="SUPFAM" id="SSF52954">
    <property type="entry name" value="Class II aaRS ABD-related"/>
    <property type="match status" value="1"/>
</dbReference>
<name>A0A9D3P267_9TELE</name>
<dbReference type="AlphaFoldDB" id="A0A9D3P267"/>
<proteinExistence type="predicted"/>
<dbReference type="EMBL" id="JAHKSW010000004">
    <property type="protein sequence ID" value="KAG7333263.1"/>
    <property type="molecule type" value="Genomic_DNA"/>
</dbReference>
<feature type="compositionally biased region" description="Low complexity" evidence="1">
    <location>
        <begin position="400"/>
        <end position="415"/>
    </location>
</feature>
<dbReference type="OrthoDB" id="10044938at2759"/>
<reference evidence="2 3" key="1">
    <citation type="submission" date="2021-06" db="EMBL/GenBank/DDBJ databases">
        <title>Chromosome-level genome assembly of the red-tail catfish (Hemibagrus wyckioides).</title>
        <authorList>
            <person name="Shao F."/>
        </authorList>
    </citation>
    <scope>NUCLEOTIDE SEQUENCE [LARGE SCALE GENOMIC DNA]</scope>
    <source>
        <strain evidence="2">EC202008001</strain>
        <tissue evidence="2">Blood</tissue>
    </source>
</reference>
<feature type="region of interest" description="Disordered" evidence="1">
    <location>
        <begin position="290"/>
        <end position="492"/>
    </location>
</feature>
<accession>A0A9D3P267</accession>
<feature type="compositionally biased region" description="Low complexity" evidence="1">
    <location>
        <begin position="456"/>
        <end position="480"/>
    </location>
</feature>
<organism evidence="2 3">
    <name type="scientific">Hemibagrus wyckioides</name>
    <dbReference type="NCBI Taxonomy" id="337641"/>
    <lineage>
        <taxon>Eukaryota</taxon>
        <taxon>Metazoa</taxon>
        <taxon>Chordata</taxon>
        <taxon>Craniata</taxon>
        <taxon>Vertebrata</taxon>
        <taxon>Euteleostomi</taxon>
        <taxon>Actinopterygii</taxon>
        <taxon>Neopterygii</taxon>
        <taxon>Teleostei</taxon>
        <taxon>Ostariophysi</taxon>
        <taxon>Siluriformes</taxon>
        <taxon>Bagridae</taxon>
        <taxon>Hemibagrus</taxon>
    </lineage>
</organism>
<dbReference type="InterPro" id="IPR036621">
    <property type="entry name" value="Anticodon-bd_dom_sf"/>
</dbReference>
<keyword evidence="3" id="KW-1185">Reference proteome</keyword>
<dbReference type="InterPro" id="IPR052600">
    <property type="entry name" value="Nuc_rcpt_coact/corep"/>
</dbReference>
<dbReference type="PANTHER" id="PTHR23295">
    <property type="entry name" value="NUCLEAR RECEPTOR COACTIVATOR 5-RELATED"/>
    <property type="match status" value="1"/>
</dbReference>
<feature type="compositionally biased region" description="Pro residues" evidence="1">
    <location>
        <begin position="300"/>
        <end position="316"/>
    </location>
</feature>
<feature type="region of interest" description="Disordered" evidence="1">
    <location>
        <begin position="1"/>
        <end position="56"/>
    </location>
</feature>
<dbReference type="Gene3D" id="3.40.50.800">
    <property type="entry name" value="Anticodon-binding domain"/>
    <property type="match status" value="1"/>
</dbReference>
<feature type="compositionally biased region" description="Basic and acidic residues" evidence="1">
    <location>
        <begin position="36"/>
        <end position="48"/>
    </location>
</feature>
<sequence length="492" mass="53752">MSSWARSARSSRRRLSHLSRGGAKPFRPFRSQPYPGREERQDSLHEAEGFENLEQSDDYSDLTDYKTYEPSPHERNVTFLEDGDKHSALYQRFYQHFHGDGAKQPADCVVLSFNNQKLDYAKSLGRCLQERGLMVEMLYLQAESDLTQALKDVRSDGSPLCILIEQTNVALSSCTVIIFSESLKIHRNMPREQALDFVMVEYGRASGARRQRDPAEAAARASELSDDYLERAKLERHAVPSATRHLLLLMAEGLHLYPEELDSIAAYVHNRQDHLQAASHEVDGKVAPETMNSLPASLGNPPPLLPKPVGSVPPPTEHSTPPTGTAKPTHGHPISSPDSYPKTKPPPLLSLNILQGSPPPPHGPTGTQAPSTSRGHPPPPHGPSASETRSLLYGPPPLHGHPAPHSSSAFHNPHPLSSPTAPRGLLASHTTHPPRPHNGPHGFHIHGPPPSPHGPPLQNGPSGLRAPPPLLRNLRMRNPAGAAGQTLRHLPL</sequence>
<dbReference type="PANTHER" id="PTHR23295:SF5">
    <property type="entry name" value="SI:CH211-216L23.2"/>
    <property type="match status" value="1"/>
</dbReference>
<evidence type="ECO:0000256" key="1">
    <source>
        <dbReference type="SAM" id="MobiDB-lite"/>
    </source>
</evidence>
<protein>
    <recommendedName>
        <fullName evidence="4">Nuclear receptor coactivator 5</fullName>
    </recommendedName>
</protein>
<evidence type="ECO:0008006" key="4">
    <source>
        <dbReference type="Google" id="ProtNLM"/>
    </source>
</evidence>
<comment type="caution">
    <text evidence="2">The sequence shown here is derived from an EMBL/GenBank/DDBJ whole genome shotgun (WGS) entry which is preliminary data.</text>
</comment>
<gene>
    <name evidence="2" type="ORF">KOW79_003398</name>
</gene>
<dbReference type="Proteomes" id="UP000824219">
    <property type="component" value="Linkage Group LG04"/>
</dbReference>
<evidence type="ECO:0000313" key="3">
    <source>
        <dbReference type="Proteomes" id="UP000824219"/>
    </source>
</evidence>
<dbReference type="PRINTS" id="PR01217">
    <property type="entry name" value="PRICHEXTENSN"/>
</dbReference>
<evidence type="ECO:0000313" key="2">
    <source>
        <dbReference type="EMBL" id="KAG7333263.1"/>
    </source>
</evidence>